<organism evidence="3">
    <name type="scientific">Mytilinidion resinicola</name>
    <dbReference type="NCBI Taxonomy" id="574789"/>
    <lineage>
        <taxon>Eukaryota</taxon>
        <taxon>Fungi</taxon>
        <taxon>Dikarya</taxon>
        <taxon>Ascomycota</taxon>
        <taxon>Pezizomycotina</taxon>
        <taxon>Dothideomycetes</taxon>
        <taxon>Pleosporomycetidae</taxon>
        <taxon>Mytilinidiales</taxon>
        <taxon>Mytilinidiaceae</taxon>
        <taxon>Mytilinidion</taxon>
    </lineage>
</organism>
<dbReference type="Proteomes" id="UP000504636">
    <property type="component" value="Unplaced"/>
</dbReference>
<accession>A0A6A6YQ89</accession>
<keyword evidence="2" id="KW-0472">Membrane</keyword>
<keyword evidence="1" id="KW-0175">Coiled coil</keyword>
<keyword evidence="2" id="KW-1133">Transmembrane helix</keyword>
<reference evidence="5" key="3">
    <citation type="submission" date="2025-04" db="UniProtKB">
        <authorList>
            <consortium name="RefSeq"/>
        </authorList>
    </citation>
    <scope>IDENTIFICATION</scope>
    <source>
        <strain evidence="5">CBS 304.34</strain>
    </source>
</reference>
<evidence type="ECO:0008006" key="6">
    <source>
        <dbReference type="Google" id="ProtNLM"/>
    </source>
</evidence>
<reference evidence="5" key="2">
    <citation type="submission" date="2020-04" db="EMBL/GenBank/DDBJ databases">
        <authorList>
            <consortium name="NCBI Genome Project"/>
        </authorList>
    </citation>
    <scope>NUCLEOTIDE SEQUENCE</scope>
    <source>
        <strain evidence="5">CBS 304.34</strain>
    </source>
</reference>
<evidence type="ECO:0000313" key="5">
    <source>
        <dbReference type="RefSeq" id="XP_033577643.1"/>
    </source>
</evidence>
<evidence type="ECO:0000256" key="2">
    <source>
        <dbReference type="SAM" id="Phobius"/>
    </source>
</evidence>
<feature type="transmembrane region" description="Helical" evidence="2">
    <location>
        <begin position="234"/>
        <end position="257"/>
    </location>
</feature>
<dbReference type="EMBL" id="MU003699">
    <property type="protein sequence ID" value="KAF2810679.1"/>
    <property type="molecule type" value="Genomic_DNA"/>
</dbReference>
<evidence type="ECO:0000313" key="3">
    <source>
        <dbReference type="EMBL" id="KAF2810679.1"/>
    </source>
</evidence>
<dbReference type="RefSeq" id="XP_033577643.1">
    <property type="nucleotide sequence ID" value="XM_033714066.1"/>
</dbReference>
<dbReference type="OrthoDB" id="341259at2759"/>
<name>A0A6A6YQ89_9PEZI</name>
<dbReference type="AlphaFoldDB" id="A0A6A6YQ89"/>
<evidence type="ECO:0000313" key="4">
    <source>
        <dbReference type="Proteomes" id="UP000504636"/>
    </source>
</evidence>
<reference evidence="3 5" key="1">
    <citation type="journal article" date="2020" name="Stud. Mycol.">
        <title>101 Dothideomycetes genomes: a test case for predicting lifestyles and emergence of pathogens.</title>
        <authorList>
            <person name="Haridas S."/>
            <person name="Albert R."/>
            <person name="Binder M."/>
            <person name="Bloem J."/>
            <person name="Labutti K."/>
            <person name="Salamov A."/>
            <person name="Andreopoulos B."/>
            <person name="Baker S."/>
            <person name="Barry K."/>
            <person name="Bills G."/>
            <person name="Bluhm B."/>
            <person name="Cannon C."/>
            <person name="Castanera R."/>
            <person name="Culley D."/>
            <person name="Daum C."/>
            <person name="Ezra D."/>
            <person name="Gonzalez J."/>
            <person name="Henrissat B."/>
            <person name="Kuo A."/>
            <person name="Liang C."/>
            <person name="Lipzen A."/>
            <person name="Lutzoni F."/>
            <person name="Magnuson J."/>
            <person name="Mondo S."/>
            <person name="Nolan M."/>
            <person name="Ohm R."/>
            <person name="Pangilinan J."/>
            <person name="Park H.-J."/>
            <person name="Ramirez L."/>
            <person name="Alfaro M."/>
            <person name="Sun H."/>
            <person name="Tritt A."/>
            <person name="Yoshinaga Y."/>
            <person name="Zwiers L.-H."/>
            <person name="Turgeon B."/>
            <person name="Goodwin S."/>
            <person name="Spatafora J."/>
            <person name="Crous P."/>
            <person name="Grigoriev I."/>
        </authorList>
    </citation>
    <scope>NUCLEOTIDE SEQUENCE</scope>
    <source>
        <strain evidence="3 5">CBS 304.34</strain>
    </source>
</reference>
<feature type="transmembrane region" description="Helical" evidence="2">
    <location>
        <begin position="170"/>
        <end position="192"/>
    </location>
</feature>
<keyword evidence="4" id="KW-1185">Reference proteome</keyword>
<sequence length="312" mass="36024">MMMTHMVISIEISSADPKRGNIFRIFEQAITAVSEKVDTYLRDVSIAGIRIETEKDCLHRIIDIQDELSMIKRVILQQEVVWKSFASKAWPDYWPNGQDGSMNIPKSHWQIWTKQEVEEWEFIQSAESKFKEYYRRLAQLDEDAQRVERSVTAMLDLKSKHATIREAHTSAIMSAAVVGFTIVTIIFTPLSYMASLFALPINTLQDKQYPSRFTSDAGTYRSSYFAKWTVTAEIATFAFTFFCMWVAIKFLLGVSIIRPSLRFIFRPIKAAALQVETLYRRSHLAGNNISSPMKSFFQRKKPNTIDEERGNK</sequence>
<proteinExistence type="predicted"/>
<evidence type="ECO:0000256" key="1">
    <source>
        <dbReference type="SAM" id="Coils"/>
    </source>
</evidence>
<gene>
    <name evidence="3 5" type="ORF">BDZ99DRAFT_286940</name>
</gene>
<protein>
    <recommendedName>
        <fullName evidence="6">Ankyrin repeat protein</fullName>
    </recommendedName>
</protein>
<dbReference type="GeneID" id="54454959"/>
<keyword evidence="2" id="KW-0812">Transmembrane</keyword>
<feature type="coiled-coil region" evidence="1">
    <location>
        <begin position="123"/>
        <end position="150"/>
    </location>
</feature>